<dbReference type="EMBL" id="CAACVG010010125">
    <property type="protein sequence ID" value="VEN55088.1"/>
    <property type="molecule type" value="Genomic_DNA"/>
</dbReference>
<proteinExistence type="predicted"/>
<evidence type="ECO:0000313" key="1">
    <source>
        <dbReference type="EMBL" id="VEN55088.1"/>
    </source>
</evidence>
<name>A0A653D4I3_CALMS</name>
<evidence type="ECO:0000313" key="2">
    <source>
        <dbReference type="Proteomes" id="UP000410492"/>
    </source>
</evidence>
<dbReference type="AlphaFoldDB" id="A0A653D4I3"/>
<protein>
    <submittedName>
        <fullName evidence="1">Uncharacterized protein</fullName>
    </submittedName>
</protein>
<keyword evidence="2" id="KW-1185">Reference proteome</keyword>
<reference evidence="1 2" key="1">
    <citation type="submission" date="2019-01" db="EMBL/GenBank/DDBJ databases">
        <authorList>
            <person name="Sayadi A."/>
        </authorList>
    </citation>
    <scope>NUCLEOTIDE SEQUENCE [LARGE SCALE GENOMIC DNA]</scope>
</reference>
<gene>
    <name evidence="1" type="ORF">CALMAC_LOCUS14365</name>
</gene>
<organism evidence="1 2">
    <name type="scientific">Callosobruchus maculatus</name>
    <name type="common">Southern cowpea weevil</name>
    <name type="synonym">Pulse bruchid</name>
    <dbReference type="NCBI Taxonomy" id="64391"/>
    <lineage>
        <taxon>Eukaryota</taxon>
        <taxon>Metazoa</taxon>
        <taxon>Ecdysozoa</taxon>
        <taxon>Arthropoda</taxon>
        <taxon>Hexapoda</taxon>
        <taxon>Insecta</taxon>
        <taxon>Pterygota</taxon>
        <taxon>Neoptera</taxon>
        <taxon>Endopterygota</taxon>
        <taxon>Coleoptera</taxon>
        <taxon>Polyphaga</taxon>
        <taxon>Cucujiformia</taxon>
        <taxon>Chrysomeloidea</taxon>
        <taxon>Chrysomelidae</taxon>
        <taxon>Bruchinae</taxon>
        <taxon>Bruchini</taxon>
        <taxon>Callosobruchus</taxon>
    </lineage>
</organism>
<sequence>MMVIKVSCSIHISTCSFYKPARLKTGQMELKEVVNNWKQKGHIMAYFKDTLEPRPKDFLSKFLQGKE</sequence>
<accession>A0A653D4I3</accession>
<dbReference type="Proteomes" id="UP000410492">
    <property type="component" value="Unassembled WGS sequence"/>
</dbReference>
<dbReference type="OrthoDB" id="14535at2759"/>